<dbReference type="AlphaFoldDB" id="A0A2P2NMH9"/>
<sequence>MYWSRSWRLGSSSSQPSSKNSNLIKPSPKGAGSSVILLAFLICMPVVSGVEKVTNKPFDARHLPSLRSGFTWPWPGNETRTT</sequence>
<reference evidence="2" key="1">
    <citation type="submission" date="2018-02" db="EMBL/GenBank/DDBJ databases">
        <title>Rhizophora mucronata_Transcriptome.</title>
        <authorList>
            <person name="Meera S.P."/>
            <person name="Sreeshan A."/>
            <person name="Augustine A."/>
        </authorList>
    </citation>
    <scope>NUCLEOTIDE SEQUENCE</scope>
    <source>
        <tissue evidence="2">Leaf</tissue>
    </source>
</reference>
<proteinExistence type="predicted"/>
<organism evidence="2">
    <name type="scientific">Rhizophora mucronata</name>
    <name type="common">Asiatic mangrove</name>
    <dbReference type="NCBI Taxonomy" id="61149"/>
    <lineage>
        <taxon>Eukaryota</taxon>
        <taxon>Viridiplantae</taxon>
        <taxon>Streptophyta</taxon>
        <taxon>Embryophyta</taxon>
        <taxon>Tracheophyta</taxon>
        <taxon>Spermatophyta</taxon>
        <taxon>Magnoliopsida</taxon>
        <taxon>eudicotyledons</taxon>
        <taxon>Gunneridae</taxon>
        <taxon>Pentapetalae</taxon>
        <taxon>rosids</taxon>
        <taxon>fabids</taxon>
        <taxon>Malpighiales</taxon>
        <taxon>Rhizophoraceae</taxon>
        <taxon>Rhizophora</taxon>
    </lineage>
</organism>
<evidence type="ECO:0000313" key="2">
    <source>
        <dbReference type="EMBL" id="MBX43679.1"/>
    </source>
</evidence>
<dbReference type="GO" id="GO:0016740">
    <property type="term" value="F:transferase activity"/>
    <property type="evidence" value="ECO:0007669"/>
    <property type="project" value="UniProtKB-KW"/>
</dbReference>
<feature type="region of interest" description="Disordered" evidence="1">
    <location>
        <begin position="1"/>
        <end position="28"/>
    </location>
</feature>
<evidence type="ECO:0000256" key="1">
    <source>
        <dbReference type="SAM" id="MobiDB-lite"/>
    </source>
</evidence>
<keyword evidence="2" id="KW-0808">Transferase</keyword>
<protein>
    <submittedName>
        <fullName evidence="2">Glycosyltransferase</fullName>
    </submittedName>
</protein>
<name>A0A2P2NMH9_RHIMU</name>
<feature type="compositionally biased region" description="Low complexity" evidence="1">
    <location>
        <begin position="1"/>
        <end position="21"/>
    </location>
</feature>
<dbReference type="EMBL" id="GGEC01063195">
    <property type="protein sequence ID" value="MBX43679.1"/>
    <property type="molecule type" value="Transcribed_RNA"/>
</dbReference>
<accession>A0A2P2NMH9</accession>